<gene>
    <name evidence="3" type="ORF">RN001_011887</name>
</gene>
<dbReference type="AlphaFoldDB" id="A0AAN7Q158"/>
<accession>A0AAN7Q158</accession>
<sequence length="107" mass="12501">MRVQYMRQTFVEVMFVCVFLISCAMVSAFPTTLDDDRMLEREQYMTPGAHQLASWLTYQLRKNNYLQQSQDLPVLHYRLSGSQGKRNSELTNSMMGIPRNMIDNGKK</sequence>
<feature type="chain" id="PRO_5042860009" evidence="2">
    <location>
        <begin position="29"/>
        <end position="107"/>
    </location>
</feature>
<proteinExistence type="predicted"/>
<dbReference type="Proteomes" id="UP001353858">
    <property type="component" value="Unassembled WGS sequence"/>
</dbReference>
<dbReference type="PROSITE" id="PS51257">
    <property type="entry name" value="PROKAR_LIPOPROTEIN"/>
    <property type="match status" value="1"/>
</dbReference>
<keyword evidence="2" id="KW-0732">Signal</keyword>
<evidence type="ECO:0000256" key="1">
    <source>
        <dbReference type="SAM" id="MobiDB-lite"/>
    </source>
</evidence>
<evidence type="ECO:0000313" key="3">
    <source>
        <dbReference type="EMBL" id="KAK4875465.1"/>
    </source>
</evidence>
<reference evidence="4" key="1">
    <citation type="submission" date="2023-01" db="EMBL/GenBank/DDBJ databases">
        <title>Key to firefly adult light organ development and bioluminescence: homeobox transcription factors regulate luciferase expression and transportation to peroxisome.</title>
        <authorList>
            <person name="Fu X."/>
        </authorList>
    </citation>
    <scope>NUCLEOTIDE SEQUENCE [LARGE SCALE GENOMIC DNA]</scope>
</reference>
<feature type="signal peptide" evidence="2">
    <location>
        <begin position="1"/>
        <end position="28"/>
    </location>
</feature>
<name>A0AAN7Q158_9COLE</name>
<dbReference type="EMBL" id="JARPUR010000005">
    <property type="protein sequence ID" value="KAK4875465.1"/>
    <property type="molecule type" value="Genomic_DNA"/>
</dbReference>
<protein>
    <submittedName>
        <fullName evidence="3">Uncharacterized protein</fullName>
    </submittedName>
</protein>
<evidence type="ECO:0000256" key="2">
    <source>
        <dbReference type="SAM" id="SignalP"/>
    </source>
</evidence>
<organism evidence="3 4">
    <name type="scientific">Aquatica leii</name>
    <dbReference type="NCBI Taxonomy" id="1421715"/>
    <lineage>
        <taxon>Eukaryota</taxon>
        <taxon>Metazoa</taxon>
        <taxon>Ecdysozoa</taxon>
        <taxon>Arthropoda</taxon>
        <taxon>Hexapoda</taxon>
        <taxon>Insecta</taxon>
        <taxon>Pterygota</taxon>
        <taxon>Neoptera</taxon>
        <taxon>Endopterygota</taxon>
        <taxon>Coleoptera</taxon>
        <taxon>Polyphaga</taxon>
        <taxon>Elateriformia</taxon>
        <taxon>Elateroidea</taxon>
        <taxon>Lampyridae</taxon>
        <taxon>Luciolinae</taxon>
        <taxon>Aquatica</taxon>
    </lineage>
</organism>
<feature type="region of interest" description="Disordered" evidence="1">
    <location>
        <begin position="88"/>
        <end position="107"/>
    </location>
</feature>
<comment type="caution">
    <text evidence="3">The sequence shown here is derived from an EMBL/GenBank/DDBJ whole genome shotgun (WGS) entry which is preliminary data.</text>
</comment>
<evidence type="ECO:0000313" key="4">
    <source>
        <dbReference type="Proteomes" id="UP001353858"/>
    </source>
</evidence>
<keyword evidence="4" id="KW-1185">Reference proteome</keyword>